<reference evidence="2" key="1">
    <citation type="submission" date="2022-11" db="EMBL/GenBank/DDBJ databases">
        <authorList>
            <person name="Petersen C."/>
        </authorList>
    </citation>
    <scope>NUCLEOTIDE SEQUENCE</scope>
    <source>
        <strain evidence="2">IBT 30761</strain>
    </source>
</reference>
<gene>
    <name evidence="2" type="ORF">N7532_005076</name>
</gene>
<organism evidence="2 3">
    <name type="scientific">Penicillium argentinense</name>
    <dbReference type="NCBI Taxonomy" id="1131581"/>
    <lineage>
        <taxon>Eukaryota</taxon>
        <taxon>Fungi</taxon>
        <taxon>Dikarya</taxon>
        <taxon>Ascomycota</taxon>
        <taxon>Pezizomycotina</taxon>
        <taxon>Eurotiomycetes</taxon>
        <taxon>Eurotiomycetidae</taxon>
        <taxon>Eurotiales</taxon>
        <taxon>Aspergillaceae</taxon>
        <taxon>Penicillium</taxon>
    </lineage>
</organism>
<evidence type="ECO:0000256" key="1">
    <source>
        <dbReference type="SAM" id="MobiDB-lite"/>
    </source>
</evidence>
<proteinExistence type="predicted"/>
<comment type="caution">
    <text evidence="2">The sequence shown here is derived from an EMBL/GenBank/DDBJ whole genome shotgun (WGS) entry which is preliminary data.</text>
</comment>
<dbReference type="GeneID" id="81356549"/>
<dbReference type="RefSeq" id="XP_056473729.1">
    <property type="nucleotide sequence ID" value="XM_056617570.1"/>
</dbReference>
<feature type="compositionally biased region" description="Polar residues" evidence="1">
    <location>
        <begin position="33"/>
        <end position="52"/>
    </location>
</feature>
<name>A0A9W9FD76_9EURO</name>
<protein>
    <submittedName>
        <fullName evidence="2">Uncharacterized protein</fullName>
    </submittedName>
</protein>
<evidence type="ECO:0000313" key="3">
    <source>
        <dbReference type="Proteomes" id="UP001149074"/>
    </source>
</evidence>
<dbReference type="EMBL" id="JAPQKI010000005">
    <property type="protein sequence ID" value="KAJ5098075.1"/>
    <property type="molecule type" value="Genomic_DNA"/>
</dbReference>
<feature type="region of interest" description="Disordered" evidence="1">
    <location>
        <begin position="1"/>
        <end position="57"/>
    </location>
</feature>
<dbReference type="Proteomes" id="UP001149074">
    <property type="component" value="Unassembled WGS sequence"/>
</dbReference>
<evidence type="ECO:0000313" key="2">
    <source>
        <dbReference type="EMBL" id="KAJ5098075.1"/>
    </source>
</evidence>
<dbReference type="AlphaFoldDB" id="A0A9W9FD76"/>
<keyword evidence="3" id="KW-1185">Reference proteome</keyword>
<accession>A0A9W9FD76</accession>
<reference evidence="2" key="2">
    <citation type="journal article" date="2023" name="IMA Fungus">
        <title>Comparative genomic study of the Penicillium genus elucidates a diverse pangenome and 15 lateral gene transfer events.</title>
        <authorList>
            <person name="Petersen C."/>
            <person name="Sorensen T."/>
            <person name="Nielsen M.R."/>
            <person name="Sondergaard T.E."/>
            <person name="Sorensen J.L."/>
            <person name="Fitzpatrick D.A."/>
            <person name="Frisvad J.C."/>
            <person name="Nielsen K.L."/>
        </authorList>
    </citation>
    <scope>NUCLEOTIDE SEQUENCE</scope>
    <source>
        <strain evidence="2">IBT 30761</strain>
    </source>
</reference>
<dbReference type="OrthoDB" id="10540966at2759"/>
<sequence>MAGRSKHGAIAQHVQSKPFESRFPGKIAKTRDNTSGYPPNHNGNNAESNFFSDGSGGRRNVDKMMQLDTVENCVADADVREVHAEGLAAVDTWPSLLICSPHACT</sequence>